<keyword evidence="2" id="KW-1185">Reference proteome</keyword>
<proteinExistence type="predicted"/>
<gene>
    <name evidence="1" type="ORF">SNAT2548_LOCUS15682</name>
</gene>
<dbReference type="AlphaFoldDB" id="A0A812N7M1"/>
<dbReference type="Proteomes" id="UP000604046">
    <property type="component" value="Unassembled WGS sequence"/>
</dbReference>
<accession>A0A812N7M1</accession>
<organism evidence="1 2">
    <name type="scientific">Symbiodinium natans</name>
    <dbReference type="NCBI Taxonomy" id="878477"/>
    <lineage>
        <taxon>Eukaryota</taxon>
        <taxon>Sar</taxon>
        <taxon>Alveolata</taxon>
        <taxon>Dinophyceae</taxon>
        <taxon>Suessiales</taxon>
        <taxon>Symbiodiniaceae</taxon>
        <taxon>Symbiodinium</taxon>
    </lineage>
</organism>
<comment type="caution">
    <text evidence="1">The sequence shown here is derived from an EMBL/GenBank/DDBJ whole genome shotgun (WGS) entry which is preliminary data.</text>
</comment>
<protein>
    <submittedName>
        <fullName evidence="1">Uncharacterized protein</fullName>
    </submittedName>
</protein>
<reference evidence="1" key="1">
    <citation type="submission" date="2021-02" db="EMBL/GenBank/DDBJ databases">
        <authorList>
            <person name="Dougan E. K."/>
            <person name="Rhodes N."/>
            <person name="Thang M."/>
            <person name="Chan C."/>
        </authorList>
    </citation>
    <scope>NUCLEOTIDE SEQUENCE</scope>
</reference>
<evidence type="ECO:0000313" key="1">
    <source>
        <dbReference type="EMBL" id="CAE7297918.1"/>
    </source>
</evidence>
<dbReference type="EMBL" id="CAJNDS010002046">
    <property type="protein sequence ID" value="CAE7297918.1"/>
    <property type="molecule type" value="Genomic_DNA"/>
</dbReference>
<sequence>MFEARAPSQCPGDIRLRHFARTHRGGLTFDQVWVEAMHRQCIDSSSTPELDSRFILQGFLGKLGCSAPQTSLLKVPFPGSVEPWASWLRIASGTFTPQQLAENIQRALGSSEEGRAMK</sequence>
<evidence type="ECO:0000313" key="2">
    <source>
        <dbReference type="Proteomes" id="UP000604046"/>
    </source>
</evidence>
<name>A0A812N7M1_9DINO</name>